<dbReference type="PROSITE" id="PS50850">
    <property type="entry name" value="MFS"/>
    <property type="match status" value="1"/>
</dbReference>
<dbReference type="PANTHER" id="PTHR23508">
    <property type="entry name" value="CARBOXYLIC ACID TRANSPORTER PROTEIN HOMOLOG"/>
    <property type="match status" value="1"/>
</dbReference>
<dbReference type="Proteomes" id="UP000325273">
    <property type="component" value="Unassembled WGS sequence"/>
</dbReference>
<dbReference type="InterPro" id="IPR011701">
    <property type="entry name" value="MFS"/>
</dbReference>
<proteinExistence type="predicted"/>
<reference evidence="7 8" key="1">
    <citation type="submission" date="2019-08" db="EMBL/GenBank/DDBJ databases">
        <title>Paraburkholderia sp. DCY113.</title>
        <authorList>
            <person name="Kang J."/>
        </authorList>
    </citation>
    <scope>NUCLEOTIDE SEQUENCE [LARGE SCALE GENOMIC DNA]</scope>
    <source>
        <strain evidence="7 8">DCY113</strain>
    </source>
</reference>
<evidence type="ECO:0000259" key="6">
    <source>
        <dbReference type="PROSITE" id="PS50850"/>
    </source>
</evidence>
<evidence type="ECO:0000256" key="4">
    <source>
        <dbReference type="ARBA" id="ARBA00023136"/>
    </source>
</evidence>
<dbReference type="GO" id="GO:0005886">
    <property type="term" value="C:plasma membrane"/>
    <property type="evidence" value="ECO:0007669"/>
    <property type="project" value="TreeGrafter"/>
</dbReference>
<dbReference type="InterPro" id="IPR036259">
    <property type="entry name" value="MFS_trans_sf"/>
</dbReference>
<evidence type="ECO:0000256" key="3">
    <source>
        <dbReference type="ARBA" id="ARBA00022989"/>
    </source>
</evidence>
<evidence type="ECO:0000313" key="8">
    <source>
        <dbReference type="Proteomes" id="UP000325273"/>
    </source>
</evidence>
<keyword evidence="8" id="KW-1185">Reference proteome</keyword>
<sequence length="289" mass="30987">METDQELEISNIIDGKGMGGLQYWTIALCSLAIFLDGFDTQVIGFVAPAIIHDWKVDRSSLGPVFASGLVGLLMGSLLLGRAADKFGRKPTIIFSTVLFAICMLATAYATELRQLIVLWLITGIGLGSIIPNAASLVGEYTPRHRRASTVNALSVAFTVGAAASAFLASVAVPRYGWRSVFYIGGLVPLVLAGLMILYLPESLRLLVLHKKCRQAVRWYKRLSPAAGEVDPLRFVVTEPSVTGSAVTFLFKGMRSTNDALQSKVAERLRCGSDAGQRGSEGIFQGSSAS</sequence>
<feature type="transmembrane region" description="Helical" evidence="5">
    <location>
        <begin position="179"/>
        <end position="199"/>
    </location>
</feature>
<keyword evidence="3 5" id="KW-1133">Transmembrane helix</keyword>
<dbReference type="Gene3D" id="1.20.1250.20">
    <property type="entry name" value="MFS general substrate transporter like domains"/>
    <property type="match status" value="1"/>
</dbReference>
<comment type="caution">
    <text evidence="7">The sequence shown here is derived from an EMBL/GenBank/DDBJ whole genome shotgun (WGS) entry which is preliminary data.</text>
</comment>
<dbReference type="PROSITE" id="PS00217">
    <property type="entry name" value="SUGAR_TRANSPORT_2"/>
    <property type="match status" value="1"/>
</dbReference>
<keyword evidence="4 5" id="KW-0472">Membrane</keyword>
<feature type="transmembrane region" description="Helical" evidence="5">
    <location>
        <begin position="21"/>
        <end position="51"/>
    </location>
</feature>
<dbReference type="PANTHER" id="PTHR23508:SF10">
    <property type="entry name" value="CARBOXYLIC ACID TRANSPORTER PROTEIN HOMOLOG"/>
    <property type="match status" value="1"/>
</dbReference>
<evidence type="ECO:0000256" key="2">
    <source>
        <dbReference type="ARBA" id="ARBA00022692"/>
    </source>
</evidence>
<dbReference type="GO" id="GO:0046943">
    <property type="term" value="F:carboxylic acid transmembrane transporter activity"/>
    <property type="evidence" value="ECO:0007669"/>
    <property type="project" value="TreeGrafter"/>
</dbReference>
<gene>
    <name evidence="7" type="ORF">FVF58_50405</name>
</gene>
<dbReference type="InterPro" id="IPR020846">
    <property type="entry name" value="MFS_dom"/>
</dbReference>
<name>A0A5B0FXX4_9BURK</name>
<evidence type="ECO:0000256" key="1">
    <source>
        <dbReference type="ARBA" id="ARBA00004141"/>
    </source>
</evidence>
<dbReference type="InterPro" id="IPR005829">
    <property type="entry name" value="Sugar_transporter_CS"/>
</dbReference>
<accession>A0A5B0FXX4</accession>
<evidence type="ECO:0000313" key="7">
    <source>
        <dbReference type="EMBL" id="KAA0996147.1"/>
    </source>
</evidence>
<dbReference type="EMBL" id="VTUZ01000103">
    <property type="protein sequence ID" value="KAA0996147.1"/>
    <property type="molecule type" value="Genomic_DNA"/>
</dbReference>
<dbReference type="RefSeq" id="WP_149676901.1">
    <property type="nucleotide sequence ID" value="NZ_VTUZ01000103.1"/>
</dbReference>
<feature type="transmembrane region" description="Helical" evidence="5">
    <location>
        <begin position="150"/>
        <end position="173"/>
    </location>
</feature>
<protein>
    <submittedName>
        <fullName evidence="7">MFS transporter</fullName>
    </submittedName>
</protein>
<feature type="transmembrane region" description="Helical" evidence="5">
    <location>
        <begin position="63"/>
        <end position="80"/>
    </location>
</feature>
<feature type="transmembrane region" description="Helical" evidence="5">
    <location>
        <begin position="92"/>
        <end position="110"/>
    </location>
</feature>
<organism evidence="7 8">
    <name type="scientific">Paraburkholderia panacisoli</name>
    <dbReference type="NCBI Taxonomy" id="2603818"/>
    <lineage>
        <taxon>Bacteria</taxon>
        <taxon>Pseudomonadati</taxon>
        <taxon>Pseudomonadota</taxon>
        <taxon>Betaproteobacteria</taxon>
        <taxon>Burkholderiales</taxon>
        <taxon>Burkholderiaceae</taxon>
        <taxon>Paraburkholderia</taxon>
    </lineage>
</organism>
<dbReference type="AlphaFoldDB" id="A0A5B0FXX4"/>
<keyword evidence="2 5" id="KW-0812">Transmembrane</keyword>
<comment type="subcellular location">
    <subcellularLocation>
        <location evidence="1">Membrane</location>
        <topology evidence="1">Multi-pass membrane protein</topology>
    </subcellularLocation>
</comment>
<dbReference type="Pfam" id="PF07690">
    <property type="entry name" value="MFS_1"/>
    <property type="match status" value="1"/>
</dbReference>
<dbReference type="SUPFAM" id="SSF103473">
    <property type="entry name" value="MFS general substrate transporter"/>
    <property type="match status" value="1"/>
</dbReference>
<dbReference type="PROSITE" id="PS00216">
    <property type="entry name" value="SUGAR_TRANSPORT_1"/>
    <property type="match status" value="1"/>
</dbReference>
<feature type="domain" description="Major facilitator superfamily (MFS) profile" evidence="6">
    <location>
        <begin position="25"/>
        <end position="289"/>
    </location>
</feature>
<evidence type="ECO:0000256" key="5">
    <source>
        <dbReference type="SAM" id="Phobius"/>
    </source>
</evidence>
<feature type="transmembrane region" description="Helical" evidence="5">
    <location>
        <begin position="116"/>
        <end position="138"/>
    </location>
</feature>